<dbReference type="EMBL" id="JH719942">
    <property type="protein sequence ID" value="EJF54783.1"/>
    <property type="molecule type" value="Genomic_DNA"/>
</dbReference>
<evidence type="ECO:0000256" key="1">
    <source>
        <dbReference type="SAM" id="MobiDB-lite"/>
    </source>
</evidence>
<dbReference type="OrthoDB" id="128937at2"/>
<dbReference type="Proteomes" id="UP000005113">
    <property type="component" value="Unassembled WGS sequence"/>
</dbReference>
<evidence type="ECO:0000313" key="4">
    <source>
        <dbReference type="Proteomes" id="UP000005113"/>
    </source>
</evidence>
<feature type="compositionally biased region" description="Low complexity" evidence="1">
    <location>
        <begin position="63"/>
        <end position="95"/>
    </location>
</feature>
<feature type="compositionally biased region" description="Basic and acidic residues" evidence="1">
    <location>
        <begin position="32"/>
        <end position="51"/>
    </location>
</feature>
<name>J1I8I1_9BACT</name>
<evidence type="ECO:0008006" key="5">
    <source>
        <dbReference type="Google" id="ProtNLM"/>
    </source>
</evidence>
<dbReference type="AlphaFoldDB" id="J1I8I1"/>
<evidence type="ECO:0000313" key="3">
    <source>
        <dbReference type="EMBL" id="EJF54783.1"/>
    </source>
</evidence>
<organism evidence="3 4">
    <name type="scientific">Saprospira grandis DSM 2844</name>
    <dbReference type="NCBI Taxonomy" id="694433"/>
    <lineage>
        <taxon>Bacteria</taxon>
        <taxon>Pseudomonadati</taxon>
        <taxon>Bacteroidota</taxon>
        <taxon>Saprospiria</taxon>
        <taxon>Saprospirales</taxon>
        <taxon>Saprospiraceae</taxon>
        <taxon>Saprospira</taxon>
    </lineage>
</organism>
<gene>
    <name evidence="3" type="ORF">SapgrDRAFT_3136</name>
</gene>
<dbReference type="RefSeq" id="WP_002660652.1">
    <property type="nucleotide sequence ID" value="NZ_JH719942.1"/>
</dbReference>
<accession>J1I8I1</accession>
<keyword evidence="2" id="KW-0732">Signal</keyword>
<evidence type="ECO:0000256" key="2">
    <source>
        <dbReference type="SAM" id="SignalP"/>
    </source>
</evidence>
<dbReference type="Gene3D" id="2.50.20.10">
    <property type="entry name" value="Lipoprotein localisation LolA/LolB/LppX"/>
    <property type="match status" value="1"/>
</dbReference>
<feature type="chain" id="PRO_5003744048" description="Outer membrane lipoprotein-sorting protein" evidence="2">
    <location>
        <begin position="24"/>
        <end position="322"/>
    </location>
</feature>
<sequence length="322" mass="36018">MKHWIYLSVFALFLGLMPQEAQAQGFLKRAKERAEKKLKQRADKAVDKTVDKSLNNAEDAVTSKKNTTSSSKTTDKSSSATNSSNDAAASSSAASSKRKKELDSRLSSAEEVMDAYFNALGGQAKLEKLNNIYIKASASMAGRELGEERIMMQGQKYRTLTTMSGNEIPETFDGKQHFSDGKVSSLDAENLKKQQLLATYPAELAMQKQGYSFEFLGSANVQGKKCYKVRSENAEKTENYQLFFDMETGLKVQQIHNYMQATPGTKGVNRQQVAVYSNYKEVEGIQVPYTEKRALRGYEIKYNVEAVQFNIDLPAETFEIEN</sequence>
<proteinExistence type="predicted"/>
<reference evidence="4" key="1">
    <citation type="journal article" date="2012" name="Stand. Genomic Sci.">
        <title>Permanent draft genome sequence of the gliding predator Saprospira grandis strain Sa g1 (= HR1).</title>
        <authorList>
            <person name="Mavromatis K."/>
            <person name="Chertkov O."/>
            <person name="Lapidus A."/>
            <person name="Nolan M."/>
            <person name="Lucas S."/>
            <person name="Tice H."/>
            <person name="Del Rio T.G."/>
            <person name="Cheng J.F."/>
            <person name="Han C."/>
            <person name="Tapia R."/>
            <person name="Bruce D."/>
            <person name="Goodwin L.A."/>
            <person name="Pitluck S."/>
            <person name="Huntemann M."/>
            <person name="Liolios K."/>
            <person name="Pagani I."/>
            <person name="Ivanova N."/>
            <person name="Mikhailova N."/>
            <person name="Pati A."/>
            <person name="Chen A."/>
            <person name="Palaniappan K."/>
            <person name="Land M."/>
            <person name="Brambilla E.M."/>
            <person name="Rohde M."/>
            <person name="Spring S."/>
            <person name="Goker M."/>
            <person name="Detter J.C."/>
            <person name="Bristow J."/>
            <person name="Eisen J.A."/>
            <person name="Markowitz V."/>
            <person name="Hugenholtz P."/>
            <person name="Kyrpides N.C."/>
            <person name="Klenk H.P."/>
            <person name="Woyke T."/>
        </authorList>
    </citation>
    <scope>NUCLEOTIDE SEQUENCE [LARGE SCALE GENOMIC DNA]</scope>
    <source>
        <strain evidence="4">DSM 2844</strain>
    </source>
</reference>
<protein>
    <recommendedName>
        <fullName evidence="5">Outer membrane lipoprotein-sorting protein</fullName>
    </recommendedName>
</protein>
<dbReference type="HOGENOM" id="CLU_863026_0_0_10"/>
<feature type="signal peptide" evidence="2">
    <location>
        <begin position="1"/>
        <end position="23"/>
    </location>
</feature>
<feature type="region of interest" description="Disordered" evidence="1">
    <location>
        <begin position="30"/>
        <end position="99"/>
    </location>
</feature>